<comment type="caution">
    <text evidence="1">The sequence shown here is derived from an EMBL/GenBank/DDBJ whole genome shotgun (WGS) entry which is preliminary data.</text>
</comment>
<accession>A0ABX0JDZ3</accession>
<protein>
    <submittedName>
        <fullName evidence="1">Uncharacterized protein</fullName>
    </submittedName>
</protein>
<evidence type="ECO:0000313" key="1">
    <source>
        <dbReference type="EMBL" id="NHN31920.1"/>
    </source>
</evidence>
<reference evidence="1" key="1">
    <citation type="submission" date="2020-03" db="EMBL/GenBank/DDBJ databases">
        <title>Draft sequencing of Paenibacilllus sp. S3N08.</title>
        <authorList>
            <person name="Kim D.-U."/>
        </authorList>
    </citation>
    <scope>NUCLEOTIDE SEQUENCE</scope>
    <source>
        <strain evidence="1">S3N08</strain>
    </source>
</reference>
<name>A0ABX0JDZ3_9BACL</name>
<proteinExistence type="predicted"/>
<keyword evidence="2" id="KW-1185">Reference proteome</keyword>
<dbReference type="EMBL" id="JAAOIW010000006">
    <property type="protein sequence ID" value="NHN31920.1"/>
    <property type="molecule type" value="Genomic_DNA"/>
</dbReference>
<dbReference type="RefSeq" id="WP_166152198.1">
    <property type="nucleotide sequence ID" value="NZ_JAAOIW010000006.1"/>
</dbReference>
<sequence>MNSSWKLDPMRGMFLDHAEPDAAWLNEMAVYHFCSVPMAAEPFRATAALEAEGAVQLIASGHGSEGGYRNLGQGWRSHNDHAEVCSAHCQLWKKLKNFNCYNHIR</sequence>
<gene>
    <name evidence="1" type="ORF">G9U52_18955</name>
</gene>
<dbReference type="Proteomes" id="UP001165962">
    <property type="component" value="Unassembled WGS sequence"/>
</dbReference>
<organism evidence="1 2">
    <name type="scientific">Paenibacillus agricola</name>
    <dbReference type="NCBI Taxonomy" id="2716264"/>
    <lineage>
        <taxon>Bacteria</taxon>
        <taxon>Bacillati</taxon>
        <taxon>Bacillota</taxon>
        <taxon>Bacilli</taxon>
        <taxon>Bacillales</taxon>
        <taxon>Paenibacillaceae</taxon>
        <taxon>Paenibacillus</taxon>
    </lineage>
</organism>
<evidence type="ECO:0000313" key="2">
    <source>
        <dbReference type="Proteomes" id="UP001165962"/>
    </source>
</evidence>